<evidence type="ECO:0000313" key="1">
    <source>
        <dbReference type="EMBL" id="KAJ9061653.1"/>
    </source>
</evidence>
<dbReference type="Proteomes" id="UP001165960">
    <property type="component" value="Unassembled WGS sequence"/>
</dbReference>
<proteinExistence type="predicted"/>
<dbReference type="EMBL" id="QTSX02005051">
    <property type="protein sequence ID" value="KAJ9061653.1"/>
    <property type="molecule type" value="Genomic_DNA"/>
</dbReference>
<sequence length="177" mass="18917">MEIVKIRMQVAGSSSLPGTPKPSALQIVKELGPRGMYRGTPATLLRFSFLCFILIFFRDVPFSIMFFPLHAYLKQVFSPSDGSTSFGAVFGSGVLAGAFAAAAVTPSDVVKTRLQVASKQGDKAVTGVLPCFRQIIDQEGPGALFRGAGQRAMIVAPLFGLALLTYEVQQKLMAGKI</sequence>
<organism evidence="1 2">
    <name type="scientific">Entomophthora muscae</name>
    <dbReference type="NCBI Taxonomy" id="34485"/>
    <lineage>
        <taxon>Eukaryota</taxon>
        <taxon>Fungi</taxon>
        <taxon>Fungi incertae sedis</taxon>
        <taxon>Zoopagomycota</taxon>
        <taxon>Entomophthoromycotina</taxon>
        <taxon>Entomophthoromycetes</taxon>
        <taxon>Entomophthorales</taxon>
        <taxon>Entomophthoraceae</taxon>
        <taxon>Entomophthora</taxon>
    </lineage>
</organism>
<keyword evidence="2" id="KW-1185">Reference proteome</keyword>
<name>A0ACC2SH13_9FUNG</name>
<evidence type="ECO:0000313" key="2">
    <source>
        <dbReference type="Proteomes" id="UP001165960"/>
    </source>
</evidence>
<accession>A0ACC2SH13</accession>
<reference evidence="1" key="1">
    <citation type="submission" date="2022-04" db="EMBL/GenBank/DDBJ databases">
        <title>Genome of the entomopathogenic fungus Entomophthora muscae.</title>
        <authorList>
            <person name="Elya C."/>
            <person name="Lovett B.R."/>
            <person name="Lee E."/>
            <person name="Macias A.M."/>
            <person name="Hajek A.E."/>
            <person name="De Bivort B.L."/>
            <person name="Kasson M.T."/>
            <person name="De Fine Licht H.H."/>
            <person name="Stajich J.E."/>
        </authorList>
    </citation>
    <scope>NUCLEOTIDE SEQUENCE</scope>
    <source>
        <strain evidence="1">Berkeley</strain>
    </source>
</reference>
<comment type="caution">
    <text evidence="1">The sequence shown here is derived from an EMBL/GenBank/DDBJ whole genome shotgun (WGS) entry which is preliminary data.</text>
</comment>
<gene>
    <name evidence="1" type="primary">AGC1_4</name>
    <name evidence="1" type="ORF">DSO57_1018507</name>
</gene>
<protein>
    <submittedName>
        <fullName evidence="1">Mitochondrial aspartate-glutamate transporter agc1</fullName>
    </submittedName>
</protein>